<evidence type="ECO:0000259" key="2">
    <source>
        <dbReference type="PROSITE" id="PS50206"/>
    </source>
</evidence>
<dbReference type="PROSITE" id="PS50206">
    <property type="entry name" value="RHODANESE_3"/>
    <property type="match status" value="1"/>
</dbReference>
<dbReference type="PANTHER" id="PTHR43846:SF1">
    <property type="entry name" value="TRNA URIDINE(34) HYDROXYLASE"/>
    <property type="match status" value="1"/>
</dbReference>
<keyword evidence="4" id="KW-1185">Reference proteome</keyword>
<dbReference type="AlphaFoldDB" id="A0A9W8DW22"/>
<evidence type="ECO:0000313" key="4">
    <source>
        <dbReference type="Proteomes" id="UP001150569"/>
    </source>
</evidence>
<feature type="region of interest" description="Disordered" evidence="1">
    <location>
        <begin position="38"/>
        <end position="58"/>
    </location>
</feature>
<dbReference type="InterPro" id="IPR036873">
    <property type="entry name" value="Rhodanese-like_dom_sf"/>
</dbReference>
<dbReference type="InterPro" id="IPR001763">
    <property type="entry name" value="Rhodanese-like_dom"/>
</dbReference>
<reference evidence="3" key="1">
    <citation type="submission" date="2022-07" db="EMBL/GenBank/DDBJ databases">
        <title>Phylogenomic reconstructions and comparative analyses of Kickxellomycotina fungi.</title>
        <authorList>
            <person name="Reynolds N.K."/>
            <person name="Stajich J.E."/>
            <person name="Barry K."/>
            <person name="Grigoriev I.V."/>
            <person name="Crous P."/>
            <person name="Smith M.E."/>
        </authorList>
    </citation>
    <scope>NUCLEOTIDE SEQUENCE</scope>
    <source>
        <strain evidence="3">RSA 861</strain>
    </source>
</reference>
<name>A0A9W8DW22_9FUNG</name>
<evidence type="ECO:0000313" key="3">
    <source>
        <dbReference type="EMBL" id="KAJ1928461.1"/>
    </source>
</evidence>
<protein>
    <recommendedName>
        <fullName evidence="2">Rhodanese domain-containing protein</fullName>
    </recommendedName>
</protein>
<organism evidence="3 4">
    <name type="scientific">Tieghemiomyces parasiticus</name>
    <dbReference type="NCBI Taxonomy" id="78921"/>
    <lineage>
        <taxon>Eukaryota</taxon>
        <taxon>Fungi</taxon>
        <taxon>Fungi incertae sedis</taxon>
        <taxon>Zoopagomycota</taxon>
        <taxon>Kickxellomycotina</taxon>
        <taxon>Dimargaritomycetes</taxon>
        <taxon>Dimargaritales</taxon>
        <taxon>Dimargaritaceae</taxon>
        <taxon>Tieghemiomyces</taxon>
    </lineage>
</organism>
<gene>
    <name evidence="3" type="ORF">IWQ60_002028</name>
</gene>
<dbReference type="Proteomes" id="UP001150569">
    <property type="component" value="Unassembled WGS sequence"/>
</dbReference>
<dbReference type="EMBL" id="JANBPT010000072">
    <property type="protein sequence ID" value="KAJ1928461.1"/>
    <property type="molecule type" value="Genomic_DNA"/>
</dbReference>
<feature type="compositionally biased region" description="Low complexity" evidence="1">
    <location>
        <begin position="46"/>
        <end position="58"/>
    </location>
</feature>
<sequence length="390" mass="42922">MVRSVSLASVTRSIRDQRPSKWRSSLWHTTGACRYYSVPTGGGDQSRSAPPNSRRSPTRPGHVYIAIHSFAPRPEVLTLKELGLIQQRLLTWFPAWRVLGQVTLAPEGIDARLECPPEHLTDVKRILDNSRVLHPKRYEWDVAVRTSTTAGKPGAFRSNSFTGFNVEIRPLLLGDGLADSDNVCVHDHWAHHLGPAPFDRRIRLYLLALGAAPELLPQPLSSLTNPVHAGAALPSEPAATRKKVDSLHPRRPTSWILKLPTKVNTPAGDIPPGQPCLFDLRSRRESAAGRFAGARELQADSYSQIIAALDRQLERVTNRDGEILLYCTTGLRATKTGAYLLSRGFSNVHVLKGGVTAYERWATKFAQPSLFVGKNITFNGYRGGSIAAGL</sequence>
<evidence type="ECO:0000256" key="1">
    <source>
        <dbReference type="SAM" id="MobiDB-lite"/>
    </source>
</evidence>
<dbReference type="PANTHER" id="PTHR43846">
    <property type="entry name" value="UPF0176 PROTEIN YCEA"/>
    <property type="match status" value="1"/>
</dbReference>
<dbReference type="SUPFAM" id="SSF52821">
    <property type="entry name" value="Rhodanese/Cell cycle control phosphatase"/>
    <property type="match status" value="1"/>
</dbReference>
<dbReference type="SMART" id="SM00450">
    <property type="entry name" value="RHOD"/>
    <property type="match status" value="1"/>
</dbReference>
<dbReference type="Pfam" id="PF00581">
    <property type="entry name" value="Rhodanese"/>
    <property type="match status" value="1"/>
</dbReference>
<dbReference type="Gene3D" id="3.40.250.10">
    <property type="entry name" value="Rhodanese-like domain"/>
    <property type="match status" value="1"/>
</dbReference>
<feature type="domain" description="Rhodanese" evidence="2">
    <location>
        <begin position="271"/>
        <end position="364"/>
    </location>
</feature>
<proteinExistence type="predicted"/>
<accession>A0A9W8DW22</accession>
<comment type="caution">
    <text evidence="3">The sequence shown here is derived from an EMBL/GenBank/DDBJ whole genome shotgun (WGS) entry which is preliminary data.</text>
</comment>
<dbReference type="OrthoDB" id="25002at2759"/>